<dbReference type="CDD" id="cd03216">
    <property type="entry name" value="ABC_Carb_Monos_I"/>
    <property type="match status" value="1"/>
</dbReference>
<name>A0A1G6EC95_9HYPH</name>
<dbReference type="InterPro" id="IPR027417">
    <property type="entry name" value="P-loop_NTPase"/>
</dbReference>
<sequence>MTAPPLIRLKGVTKRFRDLVANDAIDLDIAAGEVVALLGENGAGKSTLMKLAYGYLLPDAGSIEVDGRPQTIHSPRDAMALGIGMVFQQFSLLPALSVLENLLLAWPRAGRWRSGAEDEAAMEGLRDLAPEIAPGTRVRNLAVGERQLVELAKVLNLDARLVILDEPTSVLTPQEAARLHRLVRGLADQGRSVVIITHKLADVRACADRVAVMRRGKLVDAAAIGDRTNDQLVEAMVGKSVARRGRPAHRRLGPPRLMLRDLCCGGIQPARNVDLEVRRGEILGIAGVAGNGQWALAETVAGLVPPESGEVLLDGESVARRSERKAFSSPVAYIPEEPIRNAVVGSLDLAGNLALRSLATSAPLPDPAAAAARLEAFDVRPPEPGRRAATLSGGNLQKLVAARELGEHPAAIVACYPTMGLDVHATEAILGRLVDHASAGAAVLWIGEEIDDLLAIADRIAVIHDGRIVADLLPGATNAAEIGRYMAGGQSRAA</sequence>
<dbReference type="PROSITE" id="PS00211">
    <property type="entry name" value="ABC_TRANSPORTER_1"/>
    <property type="match status" value="1"/>
</dbReference>
<dbReference type="CDD" id="cd03215">
    <property type="entry name" value="ABC_Carb_Monos_II"/>
    <property type="match status" value="1"/>
</dbReference>
<reference evidence="5 6" key="1">
    <citation type="submission" date="2016-10" db="EMBL/GenBank/DDBJ databases">
        <authorList>
            <person name="de Groot N.N."/>
        </authorList>
    </citation>
    <scope>NUCLEOTIDE SEQUENCE [LARGE SCALE GENOMIC DNA]</scope>
    <source>
        <strain evidence="5 6">ATCC 35022</strain>
    </source>
</reference>
<dbReference type="PROSITE" id="PS50893">
    <property type="entry name" value="ABC_TRANSPORTER_2"/>
    <property type="match status" value="2"/>
</dbReference>
<keyword evidence="6" id="KW-1185">Reference proteome</keyword>
<keyword evidence="2" id="KW-0547">Nucleotide-binding</keyword>
<evidence type="ECO:0000313" key="6">
    <source>
        <dbReference type="Proteomes" id="UP000199071"/>
    </source>
</evidence>
<dbReference type="Gene3D" id="3.40.50.300">
    <property type="entry name" value="P-loop containing nucleotide triphosphate hydrolases"/>
    <property type="match status" value="2"/>
</dbReference>
<dbReference type="RefSeq" id="WP_175478579.1">
    <property type="nucleotide sequence ID" value="NZ_FMXQ01000011.1"/>
</dbReference>
<feature type="domain" description="ABC transporter" evidence="4">
    <location>
        <begin position="252"/>
        <end position="490"/>
    </location>
</feature>
<evidence type="ECO:0000256" key="2">
    <source>
        <dbReference type="ARBA" id="ARBA00022741"/>
    </source>
</evidence>
<dbReference type="EMBL" id="FMXQ01000011">
    <property type="protein sequence ID" value="SDB54950.1"/>
    <property type="molecule type" value="Genomic_DNA"/>
</dbReference>
<evidence type="ECO:0000259" key="4">
    <source>
        <dbReference type="PROSITE" id="PS50893"/>
    </source>
</evidence>
<gene>
    <name evidence="5" type="ORF">SAMN02982931_04353</name>
</gene>
<dbReference type="GO" id="GO:0005524">
    <property type="term" value="F:ATP binding"/>
    <property type="evidence" value="ECO:0007669"/>
    <property type="project" value="UniProtKB-KW"/>
</dbReference>
<dbReference type="STRING" id="665467.SAMN02982931_04353"/>
<dbReference type="InterPro" id="IPR003439">
    <property type="entry name" value="ABC_transporter-like_ATP-bd"/>
</dbReference>
<comment type="similarity">
    <text evidence="1">Belongs to the ABC transporter superfamily.</text>
</comment>
<evidence type="ECO:0000256" key="3">
    <source>
        <dbReference type="ARBA" id="ARBA00022840"/>
    </source>
</evidence>
<dbReference type="Pfam" id="PF00005">
    <property type="entry name" value="ABC_tran"/>
    <property type="match status" value="2"/>
</dbReference>
<dbReference type="PANTHER" id="PTHR43790">
    <property type="entry name" value="CARBOHYDRATE TRANSPORT ATP-BINDING PROTEIN MG119-RELATED"/>
    <property type="match status" value="1"/>
</dbReference>
<protein>
    <submittedName>
        <fullName evidence="5">Nucleoside ABC transporter ATP-binding protein</fullName>
    </submittedName>
</protein>
<evidence type="ECO:0000256" key="1">
    <source>
        <dbReference type="ARBA" id="ARBA00005417"/>
    </source>
</evidence>
<dbReference type="InterPro" id="IPR017871">
    <property type="entry name" value="ABC_transporter-like_CS"/>
</dbReference>
<dbReference type="InterPro" id="IPR050107">
    <property type="entry name" value="ABC_carbohydrate_import_ATPase"/>
</dbReference>
<dbReference type="Proteomes" id="UP000199071">
    <property type="component" value="Unassembled WGS sequence"/>
</dbReference>
<dbReference type="SMART" id="SM00382">
    <property type="entry name" value="AAA"/>
    <property type="match status" value="1"/>
</dbReference>
<dbReference type="InterPro" id="IPR003593">
    <property type="entry name" value="AAA+_ATPase"/>
</dbReference>
<feature type="domain" description="ABC transporter" evidence="4">
    <location>
        <begin position="7"/>
        <end position="240"/>
    </location>
</feature>
<keyword evidence="3 5" id="KW-0067">ATP-binding</keyword>
<proteinExistence type="inferred from homology"/>
<dbReference type="PANTHER" id="PTHR43790:SF4">
    <property type="entry name" value="GUANOSINE IMPORT ATP-BINDING PROTEIN NUPO"/>
    <property type="match status" value="1"/>
</dbReference>
<dbReference type="AlphaFoldDB" id="A0A1G6EC95"/>
<dbReference type="GO" id="GO:0016887">
    <property type="term" value="F:ATP hydrolysis activity"/>
    <property type="evidence" value="ECO:0007669"/>
    <property type="project" value="InterPro"/>
</dbReference>
<evidence type="ECO:0000313" key="5">
    <source>
        <dbReference type="EMBL" id="SDB54950.1"/>
    </source>
</evidence>
<accession>A0A1G6EC95</accession>
<organism evidence="5 6">
    <name type="scientific">Bauldia litoralis</name>
    <dbReference type="NCBI Taxonomy" id="665467"/>
    <lineage>
        <taxon>Bacteria</taxon>
        <taxon>Pseudomonadati</taxon>
        <taxon>Pseudomonadota</taxon>
        <taxon>Alphaproteobacteria</taxon>
        <taxon>Hyphomicrobiales</taxon>
        <taxon>Kaistiaceae</taxon>
        <taxon>Bauldia</taxon>
    </lineage>
</organism>
<dbReference type="SUPFAM" id="SSF52540">
    <property type="entry name" value="P-loop containing nucleoside triphosphate hydrolases"/>
    <property type="match status" value="2"/>
</dbReference>